<keyword evidence="1" id="KW-0862">Zinc</keyword>
<name>V8NGT2_OPHHA</name>
<dbReference type="Gene3D" id="2.40.70.10">
    <property type="entry name" value="Acid Proteases"/>
    <property type="match status" value="1"/>
</dbReference>
<feature type="domain" description="CCHC-type" evidence="3">
    <location>
        <begin position="153"/>
        <end position="167"/>
    </location>
</feature>
<dbReference type="InterPro" id="IPR021109">
    <property type="entry name" value="Peptidase_aspartic_dom_sf"/>
</dbReference>
<feature type="non-terminal residue" evidence="4">
    <location>
        <position position="1"/>
    </location>
</feature>
<evidence type="ECO:0000313" key="5">
    <source>
        <dbReference type="Proteomes" id="UP000018936"/>
    </source>
</evidence>
<proteinExistence type="predicted"/>
<keyword evidence="1" id="KW-0863">Zinc-finger</keyword>
<organism evidence="4 5">
    <name type="scientific">Ophiophagus hannah</name>
    <name type="common">King cobra</name>
    <name type="synonym">Naja hannah</name>
    <dbReference type="NCBI Taxonomy" id="8665"/>
    <lineage>
        <taxon>Eukaryota</taxon>
        <taxon>Metazoa</taxon>
        <taxon>Chordata</taxon>
        <taxon>Craniata</taxon>
        <taxon>Vertebrata</taxon>
        <taxon>Euteleostomi</taxon>
        <taxon>Lepidosauria</taxon>
        <taxon>Squamata</taxon>
        <taxon>Bifurcata</taxon>
        <taxon>Unidentata</taxon>
        <taxon>Episquamata</taxon>
        <taxon>Toxicofera</taxon>
        <taxon>Serpentes</taxon>
        <taxon>Colubroidea</taxon>
        <taxon>Elapidae</taxon>
        <taxon>Elapinae</taxon>
        <taxon>Ophiophagus</taxon>
    </lineage>
</organism>
<dbReference type="GO" id="GO:0003676">
    <property type="term" value="F:nucleic acid binding"/>
    <property type="evidence" value="ECO:0007669"/>
    <property type="project" value="InterPro"/>
</dbReference>
<evidence type="ECO:0000256" key="2">
    <source>
        <dbReference type="SAM" id="MobiDB-lite"/>
    </source>
</evidence>
<dbReference type="EMBL" id="AZIM01004344">
    <property type="protein sequence ID" value="ETE60848.1"/>
    <property type="molecule type" value="Genomic_DNA"/>
</dbReference>
<dbReference type="Pfam" id="PF00098">
    <property type="entry name" value="zf-CCHC"/>
    <property type="match status" value="1"/>
</dbReference>
<dbReference type="Proteomes" id="UP000018936">
    <property type="component" value="Unassembled WGS sequence"/>
</dbReference>
<dbReference type="InterPro" id="IPR032567">
    <property type="entry name" value="RTL1-rel"/>
</dbReference>
<dbReference type="InterPro" id="IPR001878">
    <property type="entry name" value="Znf_CCHC"/>
</dbReference>
<evidence type="ECO:0000256" key="1">
    <source>
        <dbReference type="PROSITE-ProRule" id="PRU00047"/>
    </source>
</evidence>
<dbReference type="Gene3D" id="4.10.60.10">
    <property type="entry name" value="Zinc finger, CCHC-type"/>
    <property type="match status" value="1"/>
</dbReference>
<dbReference type="SUPFAM" id="SSF50630">
    <property type="entry name" value="Acid proteases"/>
    <property type="match status" value="1"/>
</dbReference>
<accession>V8NGT2</accession>
<dbReference type="SUPFAM" id="SSF57756">
    <property type="entry name" value="Retrovirus zinc finger-like domains"/>
    <property type="match status" value="1"/>
</dbReference>
<feature type="region of interest" description="Disordered" evidence="2">
    <location>
        <begin position="116"/>
        <end position="149"/>
    </location>
</feature>
<comment type="caution">
    <text evidence="4">The sequence shown here is derived from an EMBL/GenBank/DDBJ whole genome shotgun (WGS) entry which is preliminary data.</text>
</comment>
<keyword evidence="1" id="KW-0479">Metal-binding</keyword>
<dbReference type="OrthoDB" id="9054534at2759"/>
<dbReference type="GO" id="GO:0008270">
    <property type="term" value="F:zinc ion binding"/>
    <property type="evidence" value="ECO:0007669"/>
    <property type="project" value="UniProtKB-KW"/>
</dbReference>
<dbReference type="SMART" id="SM00343">
    <property type="entry name" value="ZnF_C2HC"/>
    <property type="match status" value="1"/>
</dbReference>
<sequence>MAVAAVMEGEAADWVADLYAEHSQELGDVGLFLDALRMTFEHHTQAQQAEGEIFEARQRGRPVRLAGKLSGWPEQLLVHQFKAGLDQALRWAYVYHCLLPCLVEWFQAATELEPKLKDDKARGEPTPAGPKGQPACLPTTPSKQQASRSPMLCFQCKKPGHRAADCPAATTVATADLSAARPGKRLPNKPPEQVWSTLQLRTSSPVAESGTVKLDPATDLNTSEGEDEGEAGSMVGMAVQPFWIPVQVTTRNSYDCKALVDTSCICCFMSLDTATRIGVNTHRLSCPMRFNQMDGSLLGGLIATHVTEHALLEIGPHKELLFFIIVPMVQEKIVLGLNWLDKWGPTIWSQQGTNPIQWSTWIWQQCSMRKSVMFCHLTVQLIAASK</sequence>
<dbReference type="PANTHER" id="PTHR15503:SF22">
    <property type="entry name" value="TRANSPOSON TY3-I GAG POLYPROTEIN"/>
    <property type="match status" value="1"/>
</dbReference>
<dbReference type="PROSITE" id="PS50158">
    <property type="entry name" value="ZF_CCHC"/>
    <property type="match status" value="1"/>
</dbReference>
<gene>
    <name evidence="4" type="primary">RTL1</name>
    <name evidence="4" type="ORF">L345_13406</name>
</gene>
<protein>
    <submittedName>
        <fullName evidence="4">Retrotransposon-like protein 1</fullName>
    </submittedName>
</protein>
<evidence type="ECO:0000259" key="3">
    <source>
        <dbReference type="PROSITE" id="PS50158"/>
    </source>
</evidence>
<reference evidence="4 5" key="1">
    <citation type="journal article" date="2013" name="Proc. Natl. Acad. Sci. U.S.A.">
        <title>The king cobra genome reveals dynamic gene evolution and adaptation in the snake venom system.</title>
        <authorList>
            <person name="Vonk F.J."/>
            <person name="Casewell N.R."/>
            <person name="Henkel C.V."/>
            <person name="Heimberg A.M."/>
            <person name="Jansen H.J."/>
            <person name="McCleary R.J."/>
            <person name="Kerkkamp H.M."/>
            <person name="Vos R.A."/>
            <person name="Guerreiro I."/>
            <person name="Calvete J.J."/>
            <person name="Wuster W."/>
            <person name="Woods A.E."/>
            <person name="Logan J.M."/>
            <person name="Harrison R.A."/>
            <person name="Castoe T.A."/>
            <person name="de Koning A.P."/>
            <person name="Pollock D.D."/>
            <person name="Yandell M."/>
            <person name="Calderon D."/>
            <person name="Renjifo C."/>
            <person name="Currier R.B."/>
            <person name="Salgado D."/>
            <person name="Pla D."/>
            <person name="Sanz L."/>
            <person name="Hyder A.S."/>
            <person name="Ribeiro J.M."/>
            <person name="Arntzen J.W."/>
            <person name="van den Thillart G.E."/>
            <person name="Boetzer M."/>
            <person name="Pirovano W."/>
            <person name="Dirks R.P."/>
            <person name="Spaink H.P."/>
            <person name="Duboule D."/>
            <person name="McGlinn E."/>
            <person name="Kini R.M."/>
            <person name="Richardson M.K."/>
        </authorList>
    </citation>
    <scope>NUCLEOTIDE SEQUENCE</scope>
    <source>
        <tissue evidence="4">Blood</tissue>
    </source>
</reference>
<dbReference type="AlphaFoldDB" id="V8NGT2"/>
<keyword evidence="5" id="KW-1185">Reference proteome</keyword>
<feature type="compositionally biased region" description="Polar residues" evidence="2">
    <location>
        <begin position="139"/>
        <end position="148"/>
    </location>
</feature>
<evidence type="ECO:0000313" key="4">
    <source>
        <dbReference type="EMBL" id="ETE60848.1"/>
    </source>
</evidence>
<dbReference type="CDD" id="cd00303">
    <property type="entry name" value="retropepsin_like"/>
    <property type="match status" value="1"/>
</dbReference>
<dbReference type="PANTHER" id="PTHR15503">
    <property type="entry name" value="LDOC1 RELATED"/>
    <property type="match status" value="1"/>
</dbReference>
<dbReference type="InterPro" id="IPR036875">
    <property type="entry name" value="Znf_CCHC_sf"/>
</dbReference>
<feature type="region of interest" description="Disordered" evidence="2">
    <location>
        <begin position="206"/>
        <end position="231"/>
    </location>
</feature>